<sequence length="115" mass="12772">MGLGLAIALVVVIAGAIALFIFIKRRRSTEGSYSNASFHREDENISIENPGYMTTGFAQMNDHGIDPAQMDRMTFDQLPTVLVKQDEDGFVNHLYGANAQPGDDIRQQPKNEEPF</sequence>
<protein>
    <submittedName>
        <fullName evidence="3">Uncharacterized protein</fullName>
    </submittedName>
</protein>
<feature type="transmembrane region" description="Helical" evidence="2">
    <location>
        <begin position="6"/>
        <end position="23"/>
    </location>
</feature>
<feature type="region of interest" description="Disordered" evidence="1">
    <location>
        <begin position="96"/>
        <end position="115"/>
    </location>
</feature>
<keyword evidence="4" id="KW-1185">Reference proteome</keyword>
<gene>
    <name evidence="3" type="ORF">DPMN_089001</name>
</gene>
<keyword evidence="2" id="KW-0472">Membrane</keyword>
<dbReference type="Proteomes" id="UP000828390">
    <property type="component" value="Unassembled WGS sequence"/>
</dbReference>
<evidence type="ECO:0000313" key="3">
    <source>
        <dbReference type="EMBL" id="KAH3846699.1"/>
    </source>
</evidence>
<dbReference type="EMBL" id="JAIWYP010000003">
    <property type="protein sequence ID" value="KAH3846699.1"/>
    <property type="molecule type" value="Genomic_DNA"/>
</dbReference>
<accession>A0A9D4KVY7</accession>
<evidence type="ECO:0000256" key="1">
    <source>
        <dbReference type="SAM" id="MobiDB-lite"/>
    </source>
</evidence>
<keyword evidence="2" id="KW-0812">Transmembrane</keyword>
<dbReference type="AlphaFoldDB" id="A0A9D4KVY7"/>
<reference evidence="3" key="1">
    <citation type="journal article" date="2019" name="bioRxiv">
        <title>The Genome of the Zebra Mussel, Dreissena polymorpha: A Resource for Invasive Species Research.</title>
        <authorList>
            <person name="McCartney M.A."/>
            <person name="Auch B."/>
            <person name="Kono T."/>
            <person name="Mallez S."/>
            <person name="Zhang Y."/>
            <person name="Obille A."/>
            <person name="Becker A."/>
            <person name="Abrahante J.E."/>
            <person name="Garbe J."/>
            <person name="Badalamenti J.P."/>
            <person name="Herman A."/>
            <person name="Mangelson H."/>
            <person name="Liachko I."/>
            <person name="Sullivan S."/>
            <person name="Sone E.D."/>
            <person name="Koren S."/>
            <person name="Silverstein K.A.T."/>
            <person name="Beckman K.B."/>
            <person name="Gohl D.M."/>
        </authorList>
    </citation>
    <scope>NUCLEOTIDE SEQUENCE</scope>
    <source>
        <strain evidence="3">Duluth1</strain>
        <tissue evidence="3">Whole animal</tissue>
    </source>
</reference>
<proteinExistence type="predicted"/>
<feature type="compositionally biased region" description="Basic and acidic residues" evidence="1">
    <location>
        <begin position="103"/>
        <end position="115"/>
    </location>
</feature>
<name>A0A9D4KVY7_DREPO</name>
<reference evidence="3" key="2">
    <citation type="submission" date="2020-11" db="EMBL/GenBank/DDBJ databases">
        <authorList>
            <person name="McCartney M.A."/>
            <person name="Auch B."/>
            <person name="Kono T."/>
            <person name="Mallez S."/>
            <person name="Becker A."/>
            <person name="Gohl D.M."/>
            <person name="Silverstein K.A.T."/>
            <person name="Koren S."/>
            <person name="Bechman K.B."/>
            <person name="Herman A."/>
            <person name="Abrahante J.E."/>
            <person name="Garbe J."/>
        </authorList>
    </citation>
    <scope>NUCLEOTIDE SEQUENCE</scope>
    <source>
        <strain evidence="3">Duluth1</strain>
        <tissue evidence="3">Whole animal</tissue>
    </source>
</reference>
<evidence type="ECO:0000313" key="4">
    <source>
        <dbReference type="Proteomes" id="UP000828390"/>
    </source>
</evidence>
<keyword evidence="2" id="KW-1133">Transmembrane helix</keyword>
<organism evidence="3 4">
    <name type="scientific">Dreissena polymorpha</name>
    <name type="common">Zebra mussel</name>
    <name type="synonym">Mytilus polymorpha</name>
    <dbReference type="NCBI Taxonomy" id="45954"/>
    <lineage>
        <taxon>Eukaryota</taxon>
        <taxon>Metazoa</taxon>
        <taxon>Spiralia</taxon>
        <taxon>Lophotrochozoa</taxon>
        <taxon>Mollusca</taxon>
        <taxon>Bivalvia</taxon>
        <taxon>Autobranchia</taxon>
        <taxon>Heteroconchia</taxon>
        <taxon>Euheterodonta</taxon>
        <taxon>Imparidentia</taxon>
        <taxon>Neoheterodontei</taxon>
        <taxon>Myida</taxon>
        <taxon>Dreissenoidea</taxon>
        <taxon>Dreissenidae</taxon>
        <taxon>Dreissena</taxon>
    </lineage>
</organism>
<comment type="caution">
    <text evidence="3">The sequence shown here is derived from an EMBL/GenBank/DDBJ whole genome shotgun (WGS) entry which is preliminary data.</text>
</comment>
<evidence type="ECO:0000256" key="2">
    <source>
        <dbReference type="SAM" id="Phobius"/>
    </source>
</evidence>